<dbReference type="AlphaFoldDB" id="A0A0F9GA01"/>
<sequence>AELWLVGKRALGDLLVDADTALLDDQLLILTAAAELLVKAKKQDAQAKAIAAGRRYNQMKARSRAAAQPFKLRGGMTEPMTGLTVRVSG</sequence>
<feature type="non-terminal residue" evidence="1">
    <location>
        <position position="1"/>
    </location>
</feature>
<evidence type="ECO:0000313" key="1">
    <source>
        <dbReference type="EMBL" id="KKL95528.1"/>
    </source>
</evidence>
<organism evidence="1">
    <name type="scientific">marine sediment metagenome</name>
    <dbReference type="NCBI Taxonomy" id="412755"/>
    <lineage>
        <taxon>unclassified sequences</taxon>
        <taxon>metagenomes</taxon>
        <taxon>ecological metagenomes</taxon>
    </lineage>
</organism>
<name>A0A0F9GA01_9ZZZZ</name>
<dbReference type="EMBL" id="LAZR01018654">
    <property type="protein sequence ID" value="KKL95528.1"/>
    <property type="molecule type" value="Genomic_DNA"/>
</dbReference>
<gene>
    <name evidence="1" type="ORF">LCGC14_1853680</name>
</gene>
<reference evidence="1" key="1">
    <citation type="journal article" date="2015" name="Nature">
        <title>Complex archaea that bridge the gap between prokaryotes and eukaryotes.</title>
        <authorList>
            <person name="Spang A."/>
            <person name="Saw J.H."/>
            <person name="Jorgensen S.L."/>
            <person name="Zaremba-Niedzwiedzka K."/>
            <person name="Martijn J."/>
            <person name="Lind A.E."/>
            <person name="van Eijk R."/>
            <person name="Schleper C."/>
            <person name="Guy L."/>
            <person name="Ettema T.J."/>
        </authorList>
    </citation>
    <scope>NUCLEOTIDE SEQUENCE</scope>
</reference>
<accession>A0A0F9GA01</accession>
<comment type="caution">
    <text evidence="1">The sequence shown here is derived from an EMBL/GenBank/DDBJ whole genome shotgun (WGS) entry which is preliminary data.</text>
</comment>
<proteinExistence type="predicted"/>
<protein>
    <submittedName>
        <fullName evidence="1">Uncharacterized protein</fullName>
    </submittedName>
</protein>